<dbReference type="RefSeq" id="WP_148756422.1">
    <property type="nucleotide sequence ID" value="NZ_VSSR01000109.1"/>
</dbReference>
<dbReference type="Proteomes" id="UP000324853">
    <property type="component" value="Unassembled WGS sequence"/>
</dbReference>
<name>A0A5S4VW88_9BRAD</name>
<evidence type="ECO:0000313" key="2">
    <source>
        <dbReference type="Proteomes" id="UP000324853"/>
    </source>
</evidence>
<organism evidence="1 2">
    <name type="scientific">Bradyrhizobium cytisi</name>
    <dbReference type="NCBI Taxonomy" id="515489"/>
    <lineage>
        <taxon>Bacteria</taxon>
        <taxon>Pseudomonadati</taxon>
        <taxon>Pseudomonadota</taxon>
        <taxon>Alphaproteobacteria</taxon>
        <taxon>Hyphomicrobiales</taxon>
        <taxon>Nitrobacteraceae</taxon>
        <taxon>Bradyrhizobium</taxon>
    </lineage>
</organism>
<dbReference type="EMBL" id="VSSR01000109">
    <property type="protein sequence ID" value="TYL71383.1"/>
    <property type="molecule type" value="Genomic_DNA"/>
</dbReference>
<gene>
    <name evidence="1" type="ORF">FXB38_40215</name>
</gene>
<keyword evidence="2" id="KW-1185">Reference proteome</keyword>
<comment type="caution">
    <text evidence="1">The sequence shown here is derived from an EMBL/GenBank/DDBJ whole genome shotgun (WGS) entry which is preliminary data.</text>
</comment>
<accession>A0A5S4VW88</accession>
<sequence length="149" mass="16088">MRIMLDSNVHDLIAADQAVLRVLRERIAEGSIKLVSTHVQRDELSRAPEPKRAALMAIYGLTENVSTAGAVWDVSSWDECSWGSDEGNASIAALTGGNAKHAEDALIAATASCEADVLVTNETRLAAKIRRANISVKVWSWGEFVASLR</sequence>
<protein>
    <submittedName>
        <fullName evidence="1">Uncharacterized protein</fullName>
    </submittedName>
</protein>
<reference evidence="1 2" key="1">
    <citation type="submission" date="2019-08" db="EMBL/GenBank/DDBJ databases">
        <title>Bradyrhizobium hipponensis sp. nov., a rhizobium isolated from a Lupinus angustifolius root nodule in Tunisia.</title>
        <authorList>
            <person name="Off K."/>
            <person name="Rejili M."/>
            <person name="Mars M."/>
            <person name="Brachmann A."/>
            <person name="Marin M."/>
        </authorList>
    </citation>
    <scope>NUCLEOTIDE SEQUENCE [LARGE SCALE GENOMIC DNA]</scope>
    <source>
        <strain evidence="1 2">CTAW11</strain>
    </source>
</reference>
<dbReference type="AlphaFoldDB" id="A0A5S4VW88"/>
<evidence type="ECO:0000313" key="1">
    <source>
        <dbReference type="EMBL" id="TYL71383.1"/>
    </source>
</evidence>
<dbReference type="OrthoDB" id="8450414at2"/>
<proteinExistence type="predicted"/>